<protein>
    <submittedName>
        <fullName evidence="1">Uncharacterized protein</fullName>
    </submittedName>
</protein>
<evidence type="ECO:0000313" key="2">
    <source>
        <dbReference type="Proteomes" id="UP001162992"/>
    </source>
</evidence>
<dbReference type="EMBL" id="CM055106">
    <property type="protein sequence ID" value="KAJ7528978.1"/>
    <property type="molecule type" value="Genomic_DNA"/>
</dbReference>
<dbReference type="Proteomes" id="UP001162992">
    <property type="component" value="Chromosome 15"/>
</dbReference>
<reference evidence="2" key="1">
    <citation type="journal article" date="2024" name="Proc. Natl. Acad. Sci. U.S.A.">
        <title>Extraordinary preservation of gene collinearity over three hundred million years revealed in homosporous lycophytes.</title>
        <authorList>
            <person name="Li C."/>
            <person name="Wickell D."/>
            <person name="Kuo L.Y."/>
            <person name="Chen X."/>
            <person name="Nie B."/>
            <person name="Liao X."/>
            <person name="Peng D."/>
            <person name="Ji J."/>
            <person name="Jenkins J."/>
            <person name="Williams M."/>
            <person name="Shu S."/>
            <person name="Plott C."/>
            <person name="Barry K."/>
            <person name="Rajasekar S."/>
            <person name="Grimwood J."/>
            <person name="Han X."/>
            <person name="Sun S."/>
            <person name="Hou Z."/>
            <person name="He W."/>
            <person name="Dai G."/>
            <person name="Sun C."/>
            <person name="Schmutz J."/>
            <person name="Leebens-Mack J.H."/>
            <person name="Li F.W."/>
            <person name="Wang L."/>
        </authorList>
    </citation>
    <scope>NUCLEOTIDE SEQUENCE [LARGE SCALE GENOMIC DNA]</scope>
    <source>
        <strain evidence="2">cv. PW_Plant_1</strain>
    </source>
</reference>
<organism evidence="1 2">
    <name type="scientific">Diphasiastrum complanatum</name>
    <name type="common">Issler's clubmoss</name>
    <name type="synonym">Lycopodium complanatum</name>
    <dbReference type="NCBI Taxonomy" id="34168"/>
    <lineage>
        <taxon>Eukaryota</taxon>
        <taxon>Viridiplantae</taxon>
        <taxon>Streptophyta</taxon>
        <taxon>Embryophyta</taxon>
        <taxon>Tracheophyta</taxon>
        <taxon>Lycopodiopsida</taxon>
        <taxon>Lycopodiales</taxon>
        <taxon>Lycopodiaceae</taxon>
        <taxon>Lycopodioideae</taxon>
        <taxon>Diphasiastrum</taxon>
    </lineage>
</organism>
<gene>
    <name evidence="1" type="ORF">O6H91_15G028000</name>
</gene>
<name>A0ACC2BGU2_DIPCM</name>
<evidence type="ECO:0000313" key="1">
    <source>
        <dbReference type="EMBL" id="KAJ7528978.1"/>
    </source>
</evidence>
<sequence>MEKMVCSPGGVDSAELDEVDQDQDLYSEAESLDLVGGIVLGDGSSGMASKGLLNDNTAAGVGVIDPEPHMSNQFYTFNRRSHHLMVQCILAGRHATAEEIQSVATPAVLTCWRSVWKDRHEGTAYLTGWKRIQDKLHAQVDEHGNEVLHFKNNPFQFVPFIEQWQDIVQTCHADTPDLKHLGHKEAIDRIRQVWTVGAKFYGIPESFVRVCITACAICGTAVDEGVIVSPLPKRRRFEYTESFEVLASEVPQKLQQLAAKYKVVLCIRQKYIRYKPFLAEVKDYCCHRGGEPTSRKPGVLKRKRYMSKRCGCSFRIRAIVPITNYDEKDKTFTYQEEGLATFKLHAIHSGHEPGPHEGSARIIHRFVDPASLTDELDALVEKEEIEARQTVLRRIHELQEEVDNMEQNVRSISVDVVAILCQELQSTSQKLRDLVSVEKLTGVPLVLPSSLDESISNVGLDHCDGGQNENYEGSEMVHHGGTSGTNQNDSYIQGRNAGGMHENNVERDVKTMKFSVCLPSCVHCGRKDMFGSGISELSCDCLVRQDGECDIGGVDARVDKDVSLVGIPVENYCTDNDKWYEGVSCSLDSTRECGVHLSHPSHLEFGHEIA</sequence>
<keyword evidence="2" id="KW-1185">Reference proteome</keyword>
<proteinExistence type="predicted"/>
<comment type="caution">
    <text evidence="1">The sequence shown here is derived from an EMBL/GenBank/DDBJ whole genome shotgun (WGS) entry which is preliminary data.</text>
</comment>
<accession>A0ACC2BGU2</accession>